<dbReference type="GO" id="GO:0005524">
    <property type="term" value="F:ATP binding"/>
    <property type="evidence" value="ECO:0007669"/>
    <property type="project" value="UniProtKB-KW"/>
</dbReference>
<dbReference type="Pfam" id="PF00069">
    <property type="entry name" value="Pkinase"/>
    <property type="match status" value="1"/>
</dbReference>
<keyword evidence="3" id="KW-0547">Nucleotide-binding</keyword>
<evidence type="ECO:0000256" key="5">
    <source>
        <dbReference type="ARBA" id="ARBA00022840"/>
    </source>
</evidence>
<keyword evidence="5" id="KW-0067">ATP-binding</keyword>
<dbReference type="InterPro" id="IPR011009">
    <property type="entry name" value="Kinase-like_dom_sf"/>
</dbReference>
<feature type="domain" description="Protein kinase" evidence="6">
    <location>
        <begin position="1"/>
        <end position="279"/>
    </location>
</feature>
<evidence type="ECO:0000256" key="4">
    <source>
        <dbReference type="ARBA" id="ARBA00022777"/>
    </source>
</evidence>
<dbReference type="SUPFAM" id="SSF56112">
    <property type="entry name" value="Protein kinase-like (PK-like)"/>
    <property type="match status" value="1"/>
</dbReference>
<protein>
    <recommendedName>
        <fullName evidence="6">Protein kinase domain-containing protein</fullName>
    </recommendedName>
</protein>
<dbReference type="OrthoDB" id="40902at2759"/>
<dbReference type="OMA" id="QRYSHAG"/>
<organism evidence="7 8">
    <name type="scientific">Leptomonas seymouri</name>
    <dbReference type="NCBI Taxonomy" id="5684"/>
    <lineage>
        <taxon>Eukaryota</taxon>
        <taxon>Discoba</taxon>
        <taxon>Euglenozoa</taxon>
        <taxon>Kinetoplastea</taxon>
        <taxon>Metakinetoplastina</taxon>
        <taxon>Trypanosomatida</taxon>
        <taxon>Trypanosomatidae</taxon>
        <taxon>Leishmaniinae</taxon>
        <taxon>Leptomonas</taxon>
    </lineage>
</organism>
<dbReference type="GO" id="GO:0004674">
    <property type="term" value="F:protein serine/threonine kinase activity"/>
    <property type="evidence" value="ECO:0007669"/>
    <property type="project" value="UniProtKB-KW"/>
</dbReference>
<reference evidence="7 8" key="1">
    <citation type="journal article" date="2015" name="PLoS Pathog.">
        <title>Leptomonas seymouri: Adaptations to the Dixenous Life Cycle Analyzed by Genome Sequencing, Transcriptome Profiling and Co-infection with Leishmania donovani.</title>
        <authorList>
            <person name="Kraeva N."/>
            <person name="Butenko A."/>
            <person name="Hlavacova J."/>
            <person name="Kostygov A."/>
            <person name="Myskova J."/>
            <person name="Grybchuk D."/>
            <person name="Lestinova T."/>
            <person name="Votypka J."/>
            <person name="Volf P."/>
            <person name="Opperdoes F."/>
            <person name="Flegontov P."/>
            <person name="Lukes J."/>
            <person name="Yurchenko V."/>
        </authorList>
    </citation>
    <scope>NUCLEOTIDE SEQUENCE [LARGE SCALE GENOMIC DNA]</scope>
    <source>
        <strain evidence="7 8">ATCC 30220</strain>
    </source>
</reference>
<evidence type="ECO:0000259" key="6">
    <source>
        <dbReference type="PROSITE" id="PS50011"/>
    </source>
</evidence>
<gene>
    <name evidence="7" type="ORF">ABL78_0956</name>
</gene>
<dbReference type="AlphaFoldDB" id="A0A0N1IMI0"/>
<evidence type="ECO:0000256" key="3">
    <source>
        <dbReference type="ARBA" id="ARBA00022741"/>
    </source>
</evidence>
<dbReference type="SMART" id="SM00220">
    <property type="entry name" value="S_TKc"/>
    <property type="match status" value="1"/>
</dbReference>
<dbReference type="InterPro" id="IPR000719">
    <property type="entry name" value="Prot_kinase_dom"/>
</dbReference>
<dbReference type="InterPro" id="IPR050205">
    <property type="entry name" value="CDPK_Ser/Thr_kinases"/>
</dbReference>
<name>A0A0N1IMI0_LEPSE</name>
<keyword evidence="2" id="KW-0808">Transferase</keyword>
<keyword evidence="1" id="KW-0723">Serine/threonine-protein kinase</keyword>
<dbReference type="PANTHER" id="PTHR24349">
    <property type="entry name" value="SERINE/THREONINE-PROTEIN KINASE"/>
    <property type="match status" value="1"/>
</dbReference>
<evidence type="ECO:0000256" key="2">
    <source>
        <dbReference type="ARBA" id="ARBA00022679"/>
    </source>
</evidence>
<dbReference type="PROSITE" id="PS50011">
    <property type="entry name" value="PROTEIN_KINASE_DOM"/>
    <property type="match status" value="1"/>
</dbReference>
<keyword evidence="4" id="KW-0418">Kinase</keyword>
<evidence type="ECO:0000313" key="7">
    <source>
        <dbReference type="EMBL" id="KPI89884.1"/>
    </source>
</evidence>
<accession>A0A0N1IMI0</accession>
<dbReference type="Gene3D" id="1.10.510.10">
    <property type="entry name" value="Transferase(Phosphotransferase) domain 1"/>
    <property type="match status" value="1"/>
</dbReference>
<proteinExistence type="predicted"/>
<evidence type="ECO:0000256" key="1">
    <source>
        <dbReference type="ARBA" id="ARBA00022527"/>
    </source>
</evidence>
<dbReference type="EMBL" id="LJSK01000014">
    <property type="protein sequence ID" value="KPI89884.1"/>
    <property type="molecule type" value="Genomic_DNA"/>
</dbReference>
<comment type="caution">
    <text evidence="7">The sequence shown here is derived from an EMBL/GenBank/DDBJ whole genome shotgun (WGS) entry which is preliminary data.</text>
</comment>
<evidence type="ECO:0000313" key="8">
    <source>
        <dbReference type="Proteomes" id="UP000038009"/>
    </source>
</evidence>
<dbReference type="VEuPathDB" id="TriTrypDB:Lsey_0014_0070"/>
<keyword evidence="8" id="KW-1185">Reference proteome</keyword>
<sequence length="281" mass="30633">MSLDADYEVERCSFEVGCQVEVRHCTHRSSGARRAVKIYNTATLGPRRTAMAVEEGELAKSLPLAPQLVRVFDVYHEEGRVAIVMELMERGSLFQQLSRHGAIPEVRARVLARHLLTGLALLHSSGTMHRDIKPENIFLRGSPSAPEDVVTIGDFGFATRHIPSEDCVGSPQYTAPELALIGLQQNSHAHASGSRPLYNEKCDVWSAGVVVFVMLSGLLPFDGATPTDVFAAVVRNAVPYTKVGPGKISAQAKAFLQLTMTANPSRRPSAKEALRHPWLAS</sequence>
<dbReference type="Proteomes" id="UP000038009">
    <property type="component" value="Unassembled WGS sequence"/>
</dbReference>